<dbReference type="EMBL" id="CAJNJQ010006242">
    <property type="protein sequence ID" value="CAE7224558.1"/>
    <property type="molecule type" value="Genomic_DNA"/>
</dbReference>
<sequence>MTRALVVDLALGEDPVQTDLLDTNVTQSPPSSPKPPNKSNRRESTRNKTKGKGKEPRRAQATESESGDEFSSDRGSDSSDYDRKDKSDEGSSSEDDYQLDLDEGTHGLGAGGGGVKSIRRLLPKDFNPRECPWGGFPDPKVCVDLPDYIAPETLLPPMRSAYDELDAALQEWHQNTLKAENLQAERSYGTSEQNNPVLSDPRSGPMYATILTRELVWNVRKAQGETLYPILERLKTASSTAAQYSLAWVEFMKSTESLGDKGPDLGELNNLGKRLRMKTIEACWIYDEMLDYAHLATAMHKMMDWSPDPQQRPAPDSPDIRKHAVWCKDWAEATEELEGEMMAHRREYWRKTGRPFEKQFSKPSPYKFGNAVKEEWHQAFEACLALSEAPVPPSTPTPVAPSPTVNPEATDESATTQPEEEPTVDKMAQPEEGPAVNEMEQDPQDNAMANETEPDMPTEPTTSASGPDASHSTAGKATTSTSSKRGRKSGPGKQVPPPAGAQKATGVIQRETRANAKRKAEEAQQATRKSLRRK</sequence>
<feature type="compositionally biased region" description="Acidic residues" evidence="1">
    <location>
        <begin position="91"/>
        <end position="102"/>
    </location>
</feature>
<name>A0A8H3E715_9AGAM</name>
<dbReference type="AlphaFoldDB" id="A0A8H3E715"/>
<reference evidence="2" key="1">
    <citation type="submission" date="2021-01" db="EMBL/GenBank/DDBJ databases">
        <authorList>
            <person name="Kaushik A."/>
        </authorList>
    </citation>
    <scope>NUCLEOTIDE SEQUENCE</scope>
    <source>
        <strain evidence="2">AG5</strain>
    </source>
</reference>
<feature type="compositionally biased region" description="Basic and acidic residues" evidence="1">
    <location>
        <begin position="71"/>
        <end position="89"/>
    </location>
</feature>
<comment type="caution">
    <text evidence="2">The sequence shown here is derived from an EMBL/GenBank/DDBJ whole genome shotgun (WGS) entry which is preliminary data.</text>
</comment>
<accession>A0A8H3E715</accession>
<gene>
    <name evidence="2" type="ORF">RDB_LOCUS172676</name>
</gene>
<organism evidence="2 3">
    <name type="scientific">Rhizoctonia solani</name>
    <dbReference type="NCBI Taxonomy" id="456999"/>
    <lineage>
        <taxon>Eukaryota</taxon>
        <taxon>Fungi</taxon>
        <taxon>Dikarya</taxon>
        <taxon>Basidiomycota</taxon>
        <taxon>Agaricomycotina</taxon>
        <taxon>Agaricomycetes</taxon>
        <taxon>Cantharellales</taxon>
        <taxon>Ceratobasidiaceae</taxon>
        <taxon>Rhizoctonia</taxon>
    </lineage>
</organism>
<feature type="compositionally biased region" description="Gly residues" evidence="1">
    <location>
        <begin position="106"/>
        <end position="115"/>
    </location>
</feature>
<feature type="compositionally biased region" description="Basic and acidic residues" evidence="1">
    <location>
        <begin position="510"/>
        <end position="522"/>
    </location>
</feature>
<protein>
    <submittedName>
        <fullName evidence="2">Uncharacterized protein</fullName>
    </submittedName>
</protein>
<feature type="compositionally biased region" description="Pro residues" evidence="1">
    <location>
        <begin position="390"/>
        <end position="401"/>
    </location>
</feature>
<evidence type="ECO:0000313" key="2">
    <source>
        <dbReference type="EMBL" id="CAE7224558.1"/>
    </source>
</evidence>
<proteinExistence type="predicted"/>
<evidence type="ECO:0000313" key="3">
    <source>
        <dbReference type="Proteomes" id="UP000663827"/>
    </source>
</evidence>
<feature type="region of interest" description="Disordered" evidence="1">
    <location>
        <begin position="1"/>
        <end position="116"/>
    </location>
</feature>
<feature type="region of interest" description="Disordered" evidence="1">
    <location>
        <begin position="388"/>
        <end position="534"/>
    </location>
</feature>
<evidence type="ECO:0000256" key="1">
    <source>
        <dbReference type="SAM" id="MobiDB-lite"/>
    </source>
</evidence>
<dbReference type="Proteomes" id="UP000663827">
    <property type="component" value="Unassembled WGS sequence"/>
</dbReference>
<feature type="compositionally biased region" description="Low complexity" evidence="1">
    <location>
        <begin position="472"/>
        <end position="483"/>
    </location>
</feature>
<feature type="compositionally biased region" description="Basic and acidic residues" evidence="1">
    <location>
        <begin position="40"/>
        <end position="60"/>
    </location>
</feature>